<evidence type="ECO:0000313" key="2">
    <source>
        <dbReference type="Proteomes" id="UP000023152"/>
    </source>
</evidence>
<proteinExistence type="predicted"/>
<accession>X6LTH2</accession>
<protein>
    <submittedName>
        <fullName evidence="1">Uncharacterized protein</fullName>
    </submittedName>
</protein>
<dbReference type="AlphaFoldDB" id="X6LTH2"/>
<reference evidence="1 2" key="1">
    <citation type="journal article" date="2013" name="Curr. Biol.">
        <title>The Genome of the Foraminiferan Reticulomyxa filosa.</title>
        <authorList>
            <person name="Glockner G."/>
            <person name="Hulsmann N."/>
            <person name="Schleicher M."/>
            <person name="Noegel A.A."/>
            <person name="Eichinger L."/>
            <person name="Gallinger C."/>
            <person name="Pawlowski J."/>
            <person name="Sierra R."/>
            <person name="Euteneuer U."/>
            <person name="Pillet L."/>
            <person name="Moustafa A."/>
            <person name="Platzer M."/>
            <person name="Groth M."/>
            <person name="Szafranski K."/>
            <person name="Schliwa M."/>
        </authorList>
    </citation>
    <scope>NUCLEOTIDE SEQUENCE [LARGE SCALE GENOMIC DNA]</scope>
</reference>
<keyword evidence="2" id="KW-1185">Reference proteome</keyword>
<comment type="caution">
    <text evidence="1">The sequence shown here is derived from an EMBL/GenBank/DDBJ whole genome shotgun (WGS) entry which is preliminary data.</text>
</comment>
<dbReference type="Proteomes" id="UP000023152">
    <property type="component" value="Unassembled WGS sequence"/>
</dbReference>
<organism evidence="1 2">
    <name type="scientific">Reticulomyxa filosa</name>
    <dbReference type="NCBI Taxonomy" id="46433"/>
    <lineage>
        <taxon>Eukaryota</taxon>
        <taxon>Sar</taxon>
        <taxon>Rhizaria</taxon>
        <taxon>Retaria</taxon>
        <taxon>Foraminifera</taxon>
        <taxon>Monothalamids</taxon>
        <taxon>Reticulomyxidae</taxon>
        <taxon>Reticulomyxa</taxon>
    </lineage>
</organism>
<evidence type="ECO:0000313" key="1">
    <source>
        <dbReference type="EMBL" id="ETO04382.1"/>
    </source>
</evidence>
<gene>
    <name evidence="1" type="ORF">RFI_33015</name>
</gene>
<name>X6LTH2_RETFI</name>
<dbReference type="EMBL" id="ASPP01029429">
    <property type="protein sequence ID" value="ETO04382.1"/>
    <property type="molecule type" value="Genomic_DNA"/>
</dbReference>
<sequence length="353" mass="41878">MQYSVEDNCKVYLLRLPREREKVPITFEIAVFKHLTDGITDWPSLEFALEAKHNLKSFCNILEGIKKELEKSTIDLISILKYIWLRTLPEKSGNITSTVDKLLSPWHLFVIIQRLFQNNGDQNNNRVCEMLQSDLKEHYFRHPSKLQLIFLLPCINYLSLFVEDNPLASGFPSKFEEEMDLNIRKVKIDATAQLSNSYAHLQRHHAEAYVIKLLQHYTDQSRLCQSILDFLFAQNEEIWKNICQLDNGDKCWRVMCTAFRNDFSMWNKFIEQLQSIHIFEDDKVRIIFFENFNGDNTFQHLVTSKVKKNNKYKKKNSWKSDDDLLTTIEQYIDKIFYSKEILSCLIDILWNVR</sequence>